<dbReference type="EMBL" id="JAGGDJ010000001">
    <property type="protein sequence ID" value="MBO7742770.1"/>
    <property type="molecule type" value="Genomic_DNA"/>
</dbReference>
<comment type="caution">
    <text evidence="2">The sequence shown here is derived from an EMBL/GenBank/DDBJ whole genome shotgun (WGS) entry which is preliminary data.</text>
</comment>
<evidence type="ECO:0000313" key="3">
    <source>
        <dbReference type="Proteomes" id="UP000670947"/>
    </source>
</evidence>
<dbReference type="InterPro" id="IPR001509">
    <property type="entry name" value="Epimerase_deHydtase"/>
</dbReference>
<dbReference type="Gene3D" id="3.40.50.720">
    <property type="entry name" value="NAD(P)-binding Rossmann-like Domain"/>
    <property type="match status" value="1"/>
</dbReference>
<dbReference type="PANTHER" id="PTHR43245">
    <property type="entry name" value="BIFUNCTIONAL POLYMYXIN RESISTANCE PROTEIN ARNA"/>
    <property type="match status" value="1"/>
</dbReference>
<dbReference type="InterPro" id="IPR036291">
    <property type="entry name" value="NAD(P)-bd_dom_sf"/>
</dbReference>
<evidence type="ECO:0000259" key="1">
    <source>
        <dbReference type="Pfam" id="PF01370"/>
    </source>
</evidence>
<dbReference type="PANTHER" id="PTHR43245:SF54">
    <property type="entry name" value="BLL0593 PROTEIN"/>
    <property type="match status" value="1"/>
</dbReference>
<accession>A0ABS3W391</accession>
<gene>
    <name evidence="2" type="ORF">I8J29_01085</name>
</gene>
<dbReference type="InterPro" id="IPR050177">
    <property type="entry name" value="Lipid_A_modif_metabolic_enz"/>
</dbReference>
<keyword evidence="3" id="KW-1185">Reference proteome</keyword>
<organism evidence="2 3">
    <name type="scientific">Paenibacillus artemisiicola</name>
    <dbReference type="NCBI Taxonomy" id="1172618"/>
    <lineage>
        <taxon>Bacteria</taxon>
        <taxon>Bacillati</taxon>
        <taxon>Bacillota</taxon>
        <taxon>Bacilli</taxon>
        <taxon>Bacillales</taxon>
        <taxon>Paenibacillaceae</taxon>
        <taxon>Paenibacillus</taxon>
    </lineage>
</organism>
<proteinExistence type="predicted"/>
<evidence type="ECO:0000313" key="2">
    <source>
        <dbReference type="EMBL" id="MBO7742770.1"/>
    </source>
</evidence>
<reference evidence="2 3" key="1">
    <citation type="submission" date="2021-03" db="EMBL/GenBank/DDBJ databases">
        <title>Paenibacillus artemisicola MWE-103 whole genome sequence.</title>
        <authorList>
            <person name="Ham Y.J."/>
        </authorList>
    </citation>
    <scope>NUCLEOTIDE SEQUENCE [LARGE SCALE GENOMIC DNA]</scope>
    <source>
        <strain evidence="2 3">MWE-103</strain>
    </source>
</reference>
<dbReference type="RefSeq" id="WP_208845742.1">
    <property type="nucleotide sequence ID" value="NZ_JAGGDJ010000001.1"/>
</dbReference>
<feature type="domain" description="NAD-dependent epimerase/dehydratase" evidence="1">
    <location>
        <begin position="3"/>
        <end position="145"/>
    </location>
</feature>
<dbReference type="SUPFAM" id="SSF51735">
    <property type="entry name" value="NAD(P)-binding Rossmann-fold domains"/>
    <property type="match status" value="1"/>
</dbReference>
<name>A0ABS3W391_9BACL</name>
<sequence length="268" mass="30425">MNILITGASGSVGSGAAEQLRENHDIRLSDVVEVDAELPFHLADVREPGALDAASEGADVIVHTPAWHGIHMGQRSEEEFYALNVTGTFNMFRSAVRNRVRRVVWLSSMSVYGDDFYAYTKKLGEQLCRYYHEHHGIEVIMLRPADFTPFRDLRHYGERMLHGGVDRRDVLQAVELAVDGPQKFGAYHIVREDRFTEDDARSYADAPADAWERLYPGAKRVIERYGFRLPDAVRPPDLAKEREELGYRPAYHFGTFLAESARDGEIVE</sequence>
<protein>
    <submittedName>
        <fullName evidence="2">NAD(P)-dependent oxidoreductase</fullName>
    </submittedName>
</protein>
<dbReference type="Proteomes" id="UP000670947">
    <property type="component" value="Unassembled WGS sequence"/>
</dbReference>
<dbReference type="Pfam" id="PF01370">
    <property type="entry name" value="Epimerase"/>
    <property type="match status" value="1"/>
</dbReference>